<reference evidence="1" key="1">
    <citation type="submission" date="2020-06" db="EMBL/GenBank/DDBJ databases">
        <authorList>
            <person name="Li T."/>
            <person name="Hu X."/>
            <person name="Zhang T."/>
            <person name="Song X."/>
            <person name="Zhang H."/>
            <person name="Dai N."/>
            <person name="Sheng W."/>
            <person name="Hou X."/>
            <person name="Wei L."/>
        </authorList>
    </citation>
    <scope>NUCLEOTIDE SEQUENCE</scope>
    <source>
        <strain evidence="1">G01</strain>
        <tissue evidence="1">Leaf</tissue>
    </source>
</reference>
<protein>
    <submittedName>
        <fullName evidence="1">Uncharacterized protein</fullName>
    </submittedName>
</protein>
<comment type="caution">
    <text evidence="1">The sequence shown here is derived from an EMBL/GenBank/DDBJ whole genome shotgun (WGS) entry which is preliminary data.</text>
</comment>
<organism evidence="1">
    <name type="scientific">Sesamum angustifolium</name>
    <dbReference type="NCBI Taxonomy" id="2727405"/>
    <lineage>
        <taxon>Eukaryota</taxon>
        <taxon>Viridiplantae</taxon>
        <taxon>Streptophyta</taxon>
        <taxon>Embryophyta</taxon>
        <taxon>Tracheophyta</taxon>
        <taxon>Spermatophyta</taxon>
        <taxon>Magnoliopsida</taxon>
        <taxon>eudicotyledons</taxon>
        <taxon>Gunneridae</taxon>
        <taxon>Pentapetalae</taxon>
        <taxon>asterids</taxon>
        <taxon>lamiids</taxon>
        <taxon>Lamiales</taxon>
        <taxon>Pedaliaceae</taxon>
        <taxon>Sesamum</taxon>
    </lineage>
</organism>
<sequence length="66" mass="7161">MAITFLEYGFKTCKEQFLAQEYPPVGGEPSFLDIGVAMVNTLNPFVSPPTPTEGGLSLESGNFLFD</sequence>
<evidence type="ECO:0000313" key="1">
    <source>
        <dbReference type="EMBL" id="KAL0286871.1"/>
    </source>
</evidence>
<reference evidence="1" key="2">
    <citation type="journal article" date="2024" name="Plant">
        <title>Genomic evolution and insights into agronomic trait innovations of Sesamum species.</title>
        <authorList>
            <person name="Miao H."/>
            <person name="Wang L."/>
            <person name="Qu L."/>
            <person name="Liu H."/>
            <person name="Sun Y."/>
            <person name="Le M."/>
            <person name="Wang Q."/>
            <person name="Wei S."/>
            <person name="Zheng Y."/>
            <person name="Lin W."/>
            <person name="Duan Y."/>
            <person name="Cao H."/>
            <person name="Xiong S."/>
            <person name="Wang X."/>
            <person name="Wei L."/>
            <person name="Li C."/>
            <person name="Ma Q."/>
            <person name="Ju M."/>
            <person name="Zhao R."/>
            <person name="Li G."/>
            <person name="Mu C."/>
            <person name="Tian Q."/>
            <person name="Mei H."/>
            <person name="Zhang T."/>
            <person name="Gao T."/>
            <person name="Zhang H."/>
        </authorList>
    </citation>
    <scope>NUCLEOTIDE SEQUENCE</scope>
    <source>
        <strain evidence="1">G01</strain>
    </source>
</reference>
<proteinExistence type="predicted"/>
<dbReference type="EMBL" id="JACGWK010001512">
    <property type="protein sequence ID" value="KAL0286871.1"/>
    <property type="molecule type" value="Genomic_DNA"/>
</dbReference>
<name>A0AAW2IY65_9LAMI</name>
<gene>
    <name evidence="1" type="ORF">Sangu_2717700</name>
</gene>
<accession>A0AAW2IY65</accession>
<dbReference type="AlphaFoldDB" id="A0AAW2IY65"/>